<dbReference type="InterPro" id="IPR013830">
    <property type="entry name" value="SGNH_hydro"/>
</dbReference>
<name>A0A1I3ZJP3_9PROT</name>
<gene>
    <name evidence="2" type="ORF">SAMN05216302_1006112</name>
</gene>
<dbReference type="Gene3D" id="3.40.50.1110">
    <property type="entry name" value="SGNH hydrolase"/>
    <property type="match status" value="1"/>
</dbReference>
<dbReference type="EMBL" id="FOSP01000006">
    <property type="protein sequence ID" value="SFK43911.1"/>
    <property type="molecule type" value="Genomic_DNA"/>
</dbReference>
<proteinExistence type="predicted"/>
<evidence type="ECO:0000313" key="3">
    <source>
        <dbReference type="Proteomes" id="UP000199533"/>
    </source>
</evidence>
<protein>
    <submittedName>
        <fullName evidence="2">Acyl-CoA thioesterase-1</fullName>
    </submittedName>
</protein>
<organism evidence="2 3">
    <name type="scientific">Nitrosomonas aestuarii</name>
    <dbReference type="NCBI Taxonomy" id="52441"/>
    <lineage>
        <taxon>Bacteria</taxon>
        <taxon>Pseudomonadati</taxon>
        <taxon>Pseudomonadota</taxon>
        <taxon>Betaproteobacteria</taxon>
        <taxon>Nitrosomonadales</taxon>
        <taxon>Nitrosomonadaceae</taxon>
        <taxon>Nitrosomonas</taxon>
    </lineage>
</organism>
<reference evidence="3" key="1">
    <citation type="submission" date="2016-10" db="EMBL/GenBank/DDBJ databases">
        <authorList>
            <person name="Varghese N."/>
            <person name="Submissions S."/>
        </authorList>
    </citation>
    <scope>NUCLEOTIDE SEQUENCE [LARGE SCALE GENOMIC DNA]</scope>
    <source>
        <strain evidence="3">Nm69</strain>
    </source>
</reference>
<dbReference type="CDD" id="cd01822">
    <property type="entry name" value="Lysophospholipase_L1_like"/>
    <property type="match status" value="1"/>
</dbReference>
<dbReference type="PANTHER" id="PTHR30383:SF24">
    <property type="entry name" value="THIOESTERASE 1_PROTEASE 1_LYSOPHOSPHOLIPASE L1"/>
    <property type="match status" value="1"/>
</dbReference>
<dbReference type="GO" id="GO:0004622">
    <property type="term" value="F:phosphatidylcholine lysophospholipase activity"/>
    <property type="evidence" value="ECO:0007669"/>
    <property type="project" value="TreeGrafter"/>
</dbReference>
<sequence>MPAKITTIMIFGDSLSANYGIPTEAGWVHLLKQRLQSLSPVFQVINTSISGETTLGGRNRIEQALKTHRPDIVILGLGANDGLRGSAIKTIYENLEAIINICQQNNTSVLLIGMQLPPNYGMTYTQKFKNIYSQLAENYQIDLIPFLLAGFGEKHEFFQADGIHPTVSAQEKIVENVWNVLHTMIYEDNATIRAGNEQ</sequence>
<evidence type="ECO:0000259" key="1">
    <source>
        <dbReference type="Pfam" id="PF13472"/>
    </source>
</evidence>
<dbReference type="Proteomes" id="UP000199533">
    <property type="component" value="Unassembled WGS sequence"/>
</dbReference>
<dbReference type="AlphaFoldDB" id="A0A1I3ZJP3"/>
<dbReference type="InterPro" id="IPR051532">
    <property type="entry name" value="Ester_Hydrolysis_Enzymes"/>
</dbReference>
<dbReference type="SUPFAM" id="SSF52266">
    <property type="entry name" value="SGNH hydrolase"/>
    <property type="match status" value="1"/>
</dbReference>
<dbReference type="Pfam" id="PF13472">
    <property type="entry name" value="Lipase_GDSL_2"/>
    <property type="match status" value="1"/>
</dbReference>
<evidence type="ECO:0000313" key="2">
    <source>
        <dbReference type="EMBL" id="SFK43911.1"/>
    </source>
</evidence>
<dbReference type="RefSeq" id="WP_244531799.1">
    <property type="nucleotide sequence ID" value="NZ_FOSP01000006.1"/>
</dbReference>
<dbReference type="STRING" id="52441.SAMN05216302_1006112"/>
<feature type="domain" description="SGNH hydrolase-type esterase" evidence="1">
    <location>
        <begin position="10"/>
        <end position="169"/>
    </location>
</feature>
<keyword evidence="3" id="KW-1185">Reference proteome</keyword>
<accession>A0A1I3ZJP3</accession>
<dbReference type="PANTHER" id="PTHR30383">
    <property type="entry name" value="THIOESTERASE 1/PROTEASE 1/LYSOPHOSPHOLIPASE L1"/>
    <property type="match status" value="1"/>
</dbReference>
<dbReference type="InterPro" id="IPR036514">
    <property type="entry name" value="SGNH_hydro_sf"/>
</dbReference>